<feature type="transmembrane region" description="Helical" evidence="1">
    <location>
        <begin position="118"/>
        <end position="137"/>
    </location>
</feature>
<dbReference type="RefSeq" id="WP_397024791.1">
    <property type="nucleotide sequence ID" value="NZ_JBITMB010000009.1"/>
</dbReference>
<keyword evidence="1" id="KW-0472">Membrane</keyword>
<feature type="transmembrane region" description="Helical" evidence="1">
    <location>
        <begin position="335"/>
        <end position="354"/>
    </location>
</feature>
<evidence type="ECO:0000256" key="1">
    <source>
        <dbReference type="SAM" id="Phobius"/>
    </source>
</evidence>
<keyword evidence="3" id="KW-1185">Reference proteome</keyword>
<feature type="transmembrane region" description="Helical" evidence="1">
    <location>
        <begin position="91"/>
        <end position="111"/>
    </location>
</feature>
<sequence>MTVTRPRVPAAARSGRPSPSPIALLALVGVLYAAAQLVLVSPRMGIGWDEAIYASQYAAHAPPAPFSAPRARGTPLLVAPVVAVTDSVLVLRLYLTAVSSLALFGAFLVWTRVRADRSAPLAALLFAGCWLSLFYGNEAMPNLYVALGGVAATGLLVLAVRAVRASAARTGRGWDPGTRLDWGRTSGADRWRQWGPAVALAAVLAVVSLMRPSDALVLAVPLAVAALIALRRRALVPLAAVAAGLAVGWGQWLAEAAQAYGGVAARMRGAGQANLTGWTVSLVEHARALDGPSLCRFGVRCGEVSPVALAWGLAIPLMTLLGLWTARRSGGSGPLLLAAVTGVATALPYLFYVGYAAPRFLMPAYALLSLPVARAVTGPRPAGRWRAPVSALLVTGVLAHLALQGTYAYRMAAGTYRDRERMELAANALREAGVRPPCLVYGQSGVQLGYLLGCDSQGVTQRFARRPPDRVRAAADRGAQVVIVHTRVPLPPYARQWRPLDLPGRWKARIAP</sequence>
<evidence type="ECO:0000313" key="2">
    <source>
        <dbReference type="EMBL" id="MFI7444528.1"/>
    </source>
</evidence>
<evidence type="ECO:0000313" key="3">
    <source>
        <dbReference type="Proteomes" id="UP001612928"/>
    </source>
</evidence>
<feature type="transmembrane region" description="Helical" evidence="1">
    <location>
        <begin position="304"/>
        <end position="323"/>
    </location>
</feature>
<proteinExistence type="predicted"/>
<keyword evidence="1" id="KW-1133">Transmembrane helix</keyword>
<name>A0ABW8ACN3_9ACTN</name>
<feature type="transmembrane region" description="Helical" evidence="1">
    <location>
        <begin position="389"/>
        <end position="409"/>
    </location>
</feature>
<gene>
    <name evidence="2" type="ORF">ACIBP5_31545</name>
</gene>
<accession>A0ABW8ACN3</accession>
<dbReference type="EMBL" id="JBITMB010000009">
    <property type="protein sequence ID" value="MFI7444528.1"/>
    <property type="molecule type" value="Genomic_DNA"/>
</dbReference>
<reference evidence="2 3" key="1">
    <citation type="submission" date="2024-10" db="EMBL/GenBank/DDBJ databases">
        <title>The Natural Products Discovery Center: Release of the First 8490 Sequenced Strains for Exploring Actinobacteria Biosynthetic Diversity.</title>
        <authorList>
            <person name="Kalkreuter E."/>
            <person name="Kautsar S.A."/>
            <person name="Yang D."/>
            <person name="Bader C.D."/>
            <person name="Teijaro C.N."/>
            <person name="Fluegel L."/>
            <person name="Davis C.M."/>
            <person name="Simpson J.R."/>
            <person name="Lauterbach L."/>
            <person name="Steele A.D."/>
            <person name="Gui C."/>
            <person name="Meng S."/>
            <person name="Li G."/>
            <person name="Viehrig K."/>
            <person name="Ye F."/>
            <person name="Su P."/>
            <person name="Kiefer A.F."/>
            <person name="Nichols A."/>
            <person name="Cepeda A.J."/>
            <person name="Yan W."/>
            <person name="Fan B."/>
            <person name="Jiang Y."/>
            <person name="Adhikari A."/>
            <person name="Zheng C.-J."/>
            <person name="Schuster L."/>
            <person name="Cowan T.M."/>
            <person name="Smanski M.J."/>
            <person name="Chevrette M.G."/>
            <person name="De Carvalho L.P.S."/>
            <person name="Shen B."/>
        </authorList>
    </citation>
    <scope>NUCLEOTIDE SEQUENCE [LARGE SCALE GENOMIC DNA]</scope>
    <source>
        <strain evidence="2 3">NPDC049503</strain>
    </source>
</reference>
<feature type="transmembrane region" description="Helical" evidence="1">
    <location>
        <begin position="143"/>
        <end position="163"/>
    </location>
</feature>
<keyword evidence="1" id="KW-0812">Transmembrane</keyword>
<feature type="transmembrane region" description="Helical" evidence="1">
    <location>
        <begin position="21"/>
        <end position="39"/>
    </location>
</feature>
<feature type="transmembrane region" description="Helical" evidence="1">
    <location>
        <begin position="235"/>
        <end position="254"/>
    </location>
</feature>
<evidence type="ECO:0008006" key="4">
    <source>
        <dbReference type="Google" id="ProtNLM"/>
    </source>
</evidence>
<protein>
    <recommendedName>
        <fullName evidence="4">Glycosyltransferase RgtA/B/C/D-like domain-containing protein</fullName>
    </recommendedName>
</protein>
<organism evidence="2 3">
    <name type="scientific">Nonomuraea indica</name>
    <dbReference type="NCBI Taxonomy" id="1581193"/>
    <lineage>
        <taxon>Bacteria</taxon>
        <taxon>Bacillati</taxon>
        <taxon>Actinomycetota</taxon>
        <taxon>Actinomycetes</taxon>
        <taxon>Streptosporangiales</taxon>
        <taxon>Streptosporangiaceae</taxon>
        <taxon>Nonomuraea</taxon>
    </lineage>
</organism>
<comment type="caution">
    <text evidence="2">The sequence shown here is derived from an EMBL/GenBank/DDBJ whole genome shotgun (WGS) entry which is preliminary data.</text>
</comment>
<dbReference type="Proteomes" id="UP001612928">
    <property type="component" value="Unassembled WGS sequence"/>
</dbReference>